<evidence type="ECO:0000313" key="2">
    <source>
        <dbReference type="EMBL" id="CAA0400251.1"/>
    </source>
</evidence>
<dbReference type="OrthoDB" id="1107899at2759"/>
<accession>A0A654FY46</accession>
<dbReference type="Araport" id="AT5G02680"/>
<dbReference type="Proteomes" id="UP000426265">
    <property type="component" value="Unassembled WGS sequence"/>
</dbReference>
<dbReference type="SMR" id="A0A654FY46"/>
<dbReference type="KEGG" id="ath:AT5G02680"/>
<evidence type="ECO:0000313" key="4">
    <source>
        <dbReference type="Proteomes" id="UP000426265"/>
    </source>
</evidence>
<dbReference type="InterPro" id="IPR023458">
    <property type="entry name" value="Met-tRNA_ligase_1"/>
</dbReference>
<dbReference type="GeneID" id="831842"/>
<dbReference type="PANTHER" id="PTHR45765:SF1">
    <property type="entry name" value="METHIONINE--TRNA LIGASE, CYTOPLASMIC"/>
    <property type="match status" value="1"/>
</dbReference>
<dbReference type="Gene3D" id="1.10.730.10">
    <property type="entry name" value="Isoleucyl-tRNA Synthetase, Domain 1"/>
    <property type="match status" value="1"/>
</dbReference>
<dbReference type="AlphaFoldDB" id="A0A654FY46"/>
<name>A0A654FY46_ARATH</name>
<gene>
    <name evidence="1" type="ordered locus">At5g02680</name>
    <name evidence="3" type="ORF">AN1_LOCUS21059</name>
    <name evidence="2" type="ORF">C24_LOCUS20957</name>
</gene>
<evidence type="ECO:0000313" key="5">
    <source>
        <dbReference type="Proteomes" id="UP000434276"/>
    </source>
</evidence>
<dbReference type="PANTHER" id="PTHR45765">
    <property type="entry name" value="METHIONINE--TRNA LIGASE"/>
    <property type="match status" value="1"/>
</dbReference>
<proteinExistence type="predicted"/>
<protein>
    <submittedName>
        <fullName evidence="3">Uncharacterized protein</fullName>
    </submittedName>
</protein>
<organism evidence="3 4">
    <name type="scientific">Arabidopsis thaliana</name>
    <name type="common">Mouse-ear cress</name>
    <dbReference type="NCBI Taxonomy" id="3702"/>
    <lineage>
        <taxon>Eukaryota</taxon>
        <taxon>Viridiplantae</taxon>
        <taxon>Streptophyta</taxon>
        <taxon>Embryophyta</taxon>
        <taxon>Tracheophyta</taxon>
        <taxon>Spermatophyta</taxon>
        <taxon>Magnoliopsida</taxon>
        <taxon>eudicotyledons</taxon>
        <taxon>Gunneridae</taxon>
        <taxon>Pentapetalae</taxon>
        <taxon>rosids</taxon>
        <taxon>malvids</taxon>
        <taxon>Brassicales</taxon>
        <taxon>Brassicaceae</taxon>
        <taxon>Camelineae</taxon>
        <taxon>Arabidopsis</taxon>
    </lineage>
</organism>
<dbReference type="EMBL" id="CACRSJ010000110">
    <property type="protein sequence ID" value="VYS65653.1"/>
    <property type="molecule type" value="Genomic_DNA"/>
</dbReference>
<dbReference type="Proteomes" id="UP000434276">
    <property type="component" value="Unassembled WGS sequence"/>
</dbReference>
<dbReference type="ExpressionAtlas" id="A0A654FY46">
    <property type="expression patterns" value="baseline and differential"/>
</dbReference>
<evidence type="ECO:0000313" key="3">
    <source>
        <dbReference type="EMBL" id="VYS65653.1"/>
    </source>
</evidence>
<evidence type="ECO:0000313" key="1">
    <source>
        <dbReference type="Araport" id="AT5G02680"/>
    </source>
</evidence>
<dbReference type="EMBL" id="CACSHJ010000096">
    <property type="protein sequence ID" value="CAA0400251.1"/>
    <property type="molecule type" value="Genomic_DNA"/>
</dbReference>
<reference evidence="3 4" key="1">
    <citation type="submission" date="2019-11" db="EMBL/GenBank/DDBJ databases">
        <authorList>
            <person name="Jiao W.-B."/>
            <person name="Schneeberger K."/>
        </authorList>
    </citation>
    <scope>NUCLEOTIDE SEQUENCE [LARGE SCALE GENOMIC DNA]</scope>
    <source>
        <strain evidence="4">cv. An-1</strain>
        <strain evidence="5">cv. C24</strain>
    </source>
</reference>
<sequence length="133" mass="15307">MSLSLRILSDRTHKKGDGSFYVAWHWGKLDTDEDNQKTTKTESSPRVKVLECLVSDTLFPWNDLQAKLNGEFLNNLGNSVNRALSFIAKHMIMQAEKHPKANALYVEEIDIGGGEINYRLRKCRTVWFLFFVT</sequence>
<dbReference type="GO" id="GO:0004825">
    <property type="term" value="F:methionine-tRNA ligase activity"/>
    <property type="evidence" value="ECO:0007669"/>
    <property type="project" value="InterPro"/>
</dbReference>